<accession>A0A2N7WKI0</accession>
<name>A0A2N7WKI0_9BURK</name>
<keyword evidence="2" id="KW-1185">Reference proteome</keyword>
<dbReference type="STRING" id="863227.GCA_000373005_01148"/>
<organism evidence="1 2">
    <name type="scientific">Trinickia symbiotica</name>
    <dbReference type="NCBI Taxonomy" id="863227"/>
    <lineage>
        <taxon>Bacteria</taxon>
        <taxon>Pseudomonadati</taxon>
        <taxon>Pseudomonadota</taxon>
        <taxon>Betaproteobacteria</taxon>
        <taxon>Burkholderiales</taxon>
        <taxon>Burkholderiaceae</taxon>
        <taxon>Trinickia</taxon>
    </lineage>
</organism>
<reference evidence="1 2" key="1">
    <citation type="submission" date="2018-01" db="EMBL/GenBank/DDBJ databases">
        <title>Whole genome analyses suggest that Burkholderia sensu lato contains two further novel genera in the rhizoxinica-symbiotica group Mycetohabitans gen. nov., and Trinickia gen. nov.: implications for the evolution of diazotrophy and nodulation in the Burkholderiaceae.</title>
        <authorList>
            <person name="Estrada-de los Santos P."/>
            <person name="Palmer M."/>
            <person name="Chavez-Ramirez B."/>
            <person name="Beukes C."/>
            <person name="Steenkamp E.T."/>
            <person name="Hirsch A.M."/>
            <person name="Manyaka P."/>
            <person name="Maluk M."/>
            <person name="Lafos M."/>
            <person name="Crook M."/>
            <person name="Gross E."/>
            <person name="Simon M.F."/>
            <person name="Bueno dos Reis Junior F."/>
            <person name="Poole P.S."/>
            <person name="Venter S.N."/>
            <person name="James E.K."/>
        </authorList>
    </citation>
    <scope>NUCLEOTIDE SEQUENCE [LARGE SCALE GENOMIC DNA]</scope>
    <source>
        <strain evidence="1 2">JPY 581</strain>
    </source>
</reference>
<dbReference type="RefSeq" id="WP_020566078.1">
    <property type="nucleotide sequence ID" value="NZ_KB890166.1"/>
</dbReference>
<gene>
    <name evidence="1" type="ORF">C0Z20_30660</name>
</gene>
<comment type="caution">
    <text evidence="1">The sequence shown here is derived from an EMBL/GenBank/DDBJ whole genome shotgun (WGS) entry which is preliminary data.</text>
</comment>
<sequence>MLPTEVNIAAFGVSDTATAFNSHPVSNSAAQKSQYAILLRAPMSSLASSASDGADAYSAAILGYN</sequence>
<evidence type="ECO:0000313" key="1">
    <source>
        <dbReference type="EMBL" id="PMS29851.1"/>
    </source>
</evidence>
<dbReference type="AlphaFoldDB" id="A0A2N7WKI0"/>
<evidence type="ECO:0000313" key="2">
    <source>
        <dbReference type="Proteomes" id="UP000235777"/>
    </source>
</evidence>
<protein>
    <submittedName>
        <fullName evidence="1">Uncharacterized protein</fullName>
    </submittedName>
</protein>
<dbReference type="EMBL" id="PNYC01000039">
    <property type="protein sequence ID" value="PMS29851.1"/>
    <property type="molecule type" value="Genomic_DNA"/>
</dbReference>
<proteinExistence type="predicted"/>
<dbReference type="Proteomes" id="UP000235777">
    <property type="component" value="Unassembled WGS sequence"/>
</dbReference>